<comment type="caution">
    <text evidence="2">The sequence shown here is derived from an EMBL/GenBank/DDBJ whole genome shotgun (WGS) entry which is preliminary data.</text>
</comment>
<organism evidence="2 3">
    <name type="scientific">Pararoseomonas baculiformis</name>
    <dbReference type="NCBI Taxonomy" id="2820812"/>
    <lineage>
        <taxon>Bacteria</taxon>
        <taxon>Pseudomonadati</taxon>
        <taxon>Pseudomonadota</taxon>
        <taxon>Alphaproteobacteria</taxon>
        <taxon>Acetobacterales</taxon>
        <taxon>Acetobacteraceae</taxon>
        <taxon>Pararoseomonas</taxon>
    </lineage>
</organism>
<dbReference type="EMBL" id="JAGIZB010000008">
    <property type="protein sequence ID" value="MBP0445243.1"/>
    <property type="molecule type" value="Genomic_DNA"/>
</dbReference>
<name>A0ABS4AE12_9PROT</name>
<sequence>MSFVVDEWNQASIATDEAAVGGVERYQPWLCTCAIAGLSTMLWTLIYLAHLSLQA</sequence>
<keyword evidence="1" id="KW-0472">Membrane</keyword>
<reference evidence="2 3" key="1">
    <citation type="submission" date="2021-03" db="EMBL/GenBank/DDBJ databases">
        <authorList>
            <person name="So Y."/>
        </authorList>
    </citation>
    <scope>NUCLEOTIDE SEQUENCE [LARGE SCALE GENOMIC DNA]</scope>
    <source>
        <strain evidence="2 3">SSH11</strain>
    </source>
</reference>
<gene>
    <name evidence="2" type="ORF">J8J14_10670</name>
</gene>
<dbReference type="RefSeq" id="WP_209379482.1">
    <property type="nucleotide sequence ID" value="NZ_JAGIZB010000008.1"/>
</dbReference>
<keyword evidence="1" id="KW-1133">Transmembrane helix</keyword>
<evidence type="ECO:0000313" key="2">
    <source>
        <dbReference type="EMBL" id="MBP0445243.1"/>
    </source>
</evidence>
<keyword evidence="3" id="KW-1185">Reference proteome</keyword>
<proteinExistence type="predicted"/>
<accession>A0ABS4AE12</accession>
<dbReference type="Proteomes" id="UP000681594">
    <property type="component" value="Unassembled WGS sequence"/>
</dbReference>
<protein>
    <submittedName>
        <fullName evidence="2">Uncharacterized protein</fullName>
    </submittedName>
</protein>
<feature type="transmembrane region" description="Helical" evidence="1">
    <location>
        <begin position="26"/>
        <end position="49"/>
    </location>
</feature>
<evidence type="ECO:0000313" key="3">
    <source>
        <dbReference type="Proteomes" id="UP000681594"/>
    </source>
</evidence>
<keyword evidence="1" id="KW-0812">Transmembrane</keyword>
<evidence type="ECO:0000256" key="1">
    <source>
        <dbReference type="SAM" id="Phobius"/>
    </source>
</evidence>